<reference evidence="2 3" key="1">
    <citation type="submission" date="2018-06" db="EMBL/GenBank/DDBJ databases">
        <title>Flavobacterium sp IMCC34762, genome.</title>
        <authorList>
            <person name="Joung Y."/>
            <person name="Cho J."/>
            <person name="Song J."/>
        </authorList>
    </citation>
    <scope>NUCLEOTIDE SEQUENCE [LARGE SCALE GENOMIC DNA]</scope>
    <source>
        <strain evidence="2 3">IMCC34762</strain>
    </source>
</reference>
<evidence type="ECO:0008006" key="4">
    <source>
        <dbReference type="Google" id="ProtNLM"/>
    </source>
</evidence>
<gene>
    <name evidence="2" type="ORF">DOS84_04805</name>
</gene>
<comment type="caution">
    <text evidence="2">The sequence shown here is derived from an EMBL/GenBank/DDBJ whole genome shotgun (WGS) entry which is preliminary data.</text>
</comment>
<sequence length="394" mass="46153">MLSNTNQKLEATQVLLVFFSTLLSFYFPSLGGIRLFDIFSFLILIFITKTFLLDQVQVRINNFFLIFTYFILISFIITLINNTVEIHFTKFIGTFFTIIYSLFFFNYFKDRSQILFSAVNVVVYIHAAFFYIQYLTFYLFGAYIDFIKPITGNDSRNIAGQFNLDTSLRFSGLFSEAAAYSLFILTFFSIVIIGKKRLNLFDFGVLLTIPLSTSASGTVYLLFFLLIYFLIHIESEFYKKAINAVLFLFTFIFAFYFNLLKIDYLKEKIIGFQDNSSYLYRVGNIDKFFSLFNENQILFGIGYTNMDIVENKGSTFSALFVEHGIILGGIFLISILLMLHYFKVKYYIFFLVLLLFMGTYMYSQIQFWVWILSVCILSFNNQFAKDVYYNEKAL</sequence>
<dbReference type="AlphaFoldDB" id="A0A2W7UNC7"/>
<feature type="transmembrane region" description="Helical" evidence="1">
    <location>
        <begin position="205"/>
        <end position="229"/>
    </location>
</feature>
<name>A0A2W7UNC7_9FLAO</name>
<evidence type="ECO:0000256" key="1">
    <source>
        <dbReference type="SAM" id="Phobius"/>
    </source>
</evidence>
<keyword evidence="1" id="KW-1133">Transmembrane helix</keyword>
<feature type="transmembrane region" description="Helical" evidence="1">
    <location>
        <begin position="316"/>
        <end position="338"/>
    </location>
</feature>
<feature type="transmembrane region" description="Helical" evidence="1">
    <location>
        <begin position="241"/>
        <end position="260"/>
    </location>
</feature>
<dbReference type="EMBL" id="QKXH01000002">
    <property type="protein sequence ID" value="PZX94875.1"/>
    <property type="molecule type" value="Genomic_DNA"/>
</dbReference>
<feature type="transmembrane region" description="Helical" evidence="1">
    <location>
        <begin position="173"/>
        <end position="193"/>
    </location>
</feature>
<keyword evidence="3" id="KW-1185">Reference proteome</keyword>
<feature type="transmembrane region" description="Helical" evidence="1">
    <location>
        <begin position="114"/>
        <end position="134"/>
    </location>
</feature>
<feature type="transmembrane region" description="Helical" evidence="1">
    <location>
        <begin position="35"/>
        <end position="53"/>
    </location>
</feature>
<proteinExistence type="predicted"/>
<protein>
    <recommendedName>
        <fullName evidence="4">O-antigen ligase domain-containing protein</fullName>
    </recommendedName>
</protein>
<dbReference type="Proteomes" id="UP000249177">
    <property type="component" value="Unassembled WGS sequence"/>
</dbReference>
<evidence type="ECO:0000313" key="3">
    <source>
        <dbReference type="Proteomes" id="UP000249177"/>
    </source>
</evidence>
<evidence type="ECO:0000313" key="2">
    <source>
        <dbReference type="EMBL" id="PZX94875.1"/>
    </source>
</evidence>
<feature type="transmembrane region" description="Helical" evidence="1">
    <location>
        <begin position="86"/>
        <end position="107"/>
    </location>
</feature>
<keyword evidence="1" id="KW-0812">Transmembrane</keyword>
<feature type="transmembrane region" description="Helical" evidence="1">
    <location>
        <begin position="344"/>
        <end position="362"/>
    </location>
</feature>
<organism evidence="2 3">
    <name type="scientific">Flavobacterium aquariorum</name>
    <dbReference type="NCBI Taxonomy" id="2217670"/>
    <lineage>
        <taxon>Bacteria</taxon>
        <taxon>Pseudomonadati</taxon>
        <taxon>Bacteroidota</taxon>
        <taxon>Flavobacteriia</taxon>
        <taxon>Flavobacteriales</taxon>
        <taxon>Flavobacteriaceae</taxon>
        <taxon>Flavobacterium</taxon>
    </lineage>
</organism>
<keyword evidence="1" id="KW-0472">Membrane</keyword>
<accession>A0A2W7UNC7</accession>
<feature type="transmembrane region" description="Helical" evidence="1">
    <location>
        <begin position="60"/>
        <end position="80"/>
    </location>
</feature>